<dbReference type="RefSeq" id="WP_131007665.1">
    <property type="nucleotide sequence ID" value="NZ_BFAX01000004.1"/>
</dbReference>
<evidence type="ECO:0000256" key="1">
    <source>
        <dbReference type="SAM" id="Phobius"/>
    </source>
</evidence>
<dbReference type="AlphaFoldDB" id="A0A401HRD7"/>
<dbReference type="PANTHER" id="PTHR42709:SF4">
    <property type="entry name" value="INNER MEMBRANE PROTEIN YQAA"/>
    <property type="match status" value="1"/>
</dbReference>
<evidence type="ECO:0000313" key="3">
    <source>
        <dbReference type="EMBL" id="GBF36844.1"/>
    </source>
</evidence>
<name>A0A401HRD7_9EURY</name>
<organism evidence="3 4">
    <name type="scientific">Methanofervidicoccus abyssi</name>
    <dbReference type="NCBI Taxonomy" id="2082189"/>
    <lineage>
        <taxon>Archaea</taxon>
        <taxon>Methanobacteriati</taxon>
        <taxon>Methanobacteriota</taxon>
        <taxon>Methanomada group</taxon>
        <taxon>Methanococci</taxon>
        <taxon>Methanococcales</taxon>
        <taxon>Methanofervidicoccus</taxon>
    </lineage>
</organism>
<evidence type="ECO:0000259" key="2">
    <source>
        <dbReference type="Pfam" id="PF09335"/>
    </source>
</evidence>
<dbReference type="OrthoDB" id="59749at2157"/>
<gene>
    <name evidence="3" type="ORF">MHHB_P1074</name>
</gene>
<feature type="domain" description="VTT" evidence="2">
    <location>
        <begin position="35"/>
        <end position="149"/>
    </location>
</feature>
<feature type="transmembrane region" description="Helical" evidence="1">
    <location>
        <begin position="20"/>
        <end position="46"/>
    </location>
</feature>
<comment type="caution">
    <text evidence="3">The sequence shown here is derived from an EMBL/GenBank/DDBJ whole genome shotgun (WGS) entry which is preliminary data.</text>
</comment>
<keyword evidence="1" id="KW-0812">Transmembrane</keyword>
<evidence type="ECO:0000313" key="4">
    <source>
        <dbReference type="Proteomes" id="UP000290527"/>
    </source>
</evidence>
<keyword evidence="1" id="KW-1133">Transmembrane helix</keyword>
<feature type="transmembrane region" description="Helical" evidence="1">
    <location>
        <begin position="132"/>
        <end position="154"/>
    </location>
</feature>
<keyword evidence="1" id="KW-0472">Membrane</keyword>
<feature type="transmembrane region" description="Helical" evidence="1">
    <location>
        <begin position="100"/>
        <end position="125"/>
    </location>
</feature>
<dbReference type="EMBL" id="BFAX01000004">
    <property type="protein sequence ID" value="GBF36844.1"/>
    <property type="molecule type" value="Genomic_DNA"/>
</dbReference>
<reference evidence="3 4" key="1">
    <citation type="journal article" date="2019" name="Int. J. Syst. Evol. Microbiol.">
        <title>Methanofervidicoccus abyssi gen. nov., sp. nov., a hydrogenotrophic methanogen, isolated from a hydrothermal vent chimney in the Mid-Cayman Spreading Center, the Caribbean Sea.</title>
        <authorList>
            <person name="Sakai S."/>
            <person name="Takaki Y."/>
            <person name="Miyazaki M."/>
            <person name="Ogawara M."/>
            <person name="Yanagawa K."/>
            <person name="Miyazaki J."/>
            <person name="Takai K."/>
        </authorList>
    </citation>
    <scope>NUCLEOTIDE SEQUENCE [LARGE SCALE GENOMIC DNA]</scope>
    <source>
        <strain evidence="3 4">HHB</strain>
    </source>
</reference>
<dbReference type="InterPro" id="IPR051311">
    <property type="entry name" value="DedA_domain"/>
</dbReference>
<keyword evidence="4" id="KW-1185">Reference proteome</keyword>
<dbReference type="PANTHER" id="PTHR42709">
    <property type="entry name" value="ALKALINE PHOSPHATASE LIKE PROTEIN"/>
    <property type="match status" value="1"/>
</dbReference>
<dbReference type="Proteomes" id="UP000290527">
    <property type="component" value="Unassembled WGS sequence"/>
</dbReference>
<dbReference type="InterPro" id="IPR032816">
    <property type="entry name" value="VTT_dom"/>
</dbReference>
<dbReference type="Pfam" id="PF09335">
    <property type="entry name" value="VTT_dom"/>
    <property type="match status" value="1"/>
</dbReference>
<accession>A0A401HRD7</accession>
<protein>
    <recommendedName>
        <fullName evidence="2">VTT domain-containing protein</fullName>
    </recommendedName>
</protein>
<feature type="transmembrane region" description="Helical" evidence="1">
    <location>
        <begin position="53"/>
        <end position="72"/>
    </location>
</feature>
<sequence>MDIEILKHIFLELVEKYGLLGIFIIGFSEPIFQPFPTEIFMIFAISMGLDWRYVFLSALSGSLLGSTVTYYLSSRYGEKLALRFFREEEYRKGEKFFEKYGVLGFIVISFTPIPFEIMCWICGAFEMPFNRYILAILLSRLIKHGVFVLPFVFWGSDVWKLLKDIIS</sequence>
<proteinExistence type="predicted"/>